<dbReference type="PANTHER" id="PTHR47926">
    <property type="entry name" value="PENTATRICOPEPTIDE REPEAT-CONTAINING PROTEIN"/>
    <property type="match status" value="1"/>
</dbReference>
<dbReference type="GO" id="GO:0009451">
    <property type="term" value="P:RNA modification"/>
    <property type="evidence" value="ECO:0007669"/>
    <property type="project" value="InterPro"/>
</dbReference>
<feature type="repeat" description="PPR" evidence="3">
    <location>
        <begin position="280"/>
        <end position="310"/>
    </location>
</feature>
<dbReference type="Pfam" id="PF13041">
    <property type="entry name" value="PPR_2"/>
    <property type="match status" value="2"/>
</dbReference>
<dbReference type="FunFam" id="1.25.40.10:FF:000184">
    <property type="entry name" value="Pentatricopeptide repeat-containing protein, chloroplastic"/>
    <property type="match status" value="1"/>
</dbReference>
<proteinExistence type="inferred from homology"/>
<name>A0A7N0VL34_KALFE</name>
<dbReference type="InterPro" id="IPR046960">
    <property type="entry name" value="PPR_At4g14850-like_plant"/>
</dbReference>
<evidence type="ECO:0000313" key="5">
    <source>
        <dbReference type="EnsemblPlants" id="Kaladp0967s0008.1.v1.1"/>
    </source>
</evidence>
<dbReference type="NCBIfam" id="TIGR00756">
    <property type="entry name" value="PPR"/>
    <property type="match status" value="2"/>
</dbReference>
<dbReference type="Pfam" id="PF01535">
    <property type="entry name" value="PPR"/>
    <property type="match status" value="4"/>
</dbReference>
<dbReference type="InterPro" id="IPR002885">
    <property type="entry name" value="PPR_rpt"/>
</dbReference>
<evidence type="ECO:0000256" key="1">
    <source>
        <dbReference type="ARBA" id="ARBA00006643"/>
    </source>
</evidence>
<feature type="domain" description="DYW" evidence="4">
    <location>
        <begin position="522"/>
        <end position="614"/>
    </location>
</feature>
<dbReference type="Proteomes" id="UP000594263">
    <property type="component" value="Unplaced"/>
</dbReference>
<keyword evidence="6" id="KW-1185">Reference proteome</keyword>
<evidence type="ECO:0000259" key="4">
    <source>
        <dbReference type="Pfam" id="PF14432"/>
    </source>
</evidence>
<dbReference type="InterPro" id="IPR032867">
    <property type="entry name" value="DYW_dom"/>
</dbReference>
<dbReference type="InterPro" id="IPR011990">
    <property type="entry name" value="TPR-like_helical_dom_sf"/>
</dbReference>
<dbReference type="GO" id="GO:0003723">
    <property type="term" value="F:RNA binding"/>
    <property type="evidence" value="ECO:0007669"/>
    <property type="project" value="InterPro"/>
</dbReference>
<dbReference type="AlphaFoldDB" id="A0A7N0VL34"/>
<accession>A0A7N0VL34</accession>
<organism evidence="5 6">
    <name type="scientific">Kalanchoe fedtschenkoi</name>
    <name type="common">Lavender scallops</name>
    <name type="synonym">South American air plant</name>
    <dbReference type="NCBI Taxonomy" id="63787"/>
    <lineage>
        <taxon>Eukaryota</taxon>
        <taxon>Viridiplantae</taxon>
        <taxon>Streptophyta</taxon>
        <taxon>Embryophyta</taxon>
        <taxon>Tracheophyta</taxon>
        <taxon>Spermatophyta</taxon>
        <taxon>Magnoliopsida</taxon>
        <taxon>eudicotyledons</taxon>
        <taxon>Gunneridae</taxon>
        <taxon>Pentapetalae</taxon>
        <taxon>Saxifragales</taxon>
        <taxon>Crassulaceae</taxon>
        <taxon>Kalanchoe</taxon>
    </lineage>
</organism>
<feature type="repeat" description="PPR" evidence="3">
    <location>
        <begin position="311"/>
        <end position="345"/>
    </location>
</feature>
<dbReference type="GO" id="GO:0008270">
    <property type="term" value="F:zinc ion binding"/>
    <property type="evidence" value="ECO:0007669"/>
    <property type="project" value="InterPro"/>
</dbReference>
<dbReference type="Gene3D" id="1.25.40.10">
    <property type="entry name" value="Tetratricopeptide repeat domain"/>
    <property type="match status" value="3"/>
</dbReference>
<dbReference type="PROSITE" id="PS51375">
    <property type="entry name" value="PPR"/>
    <property type="match status" value="3"/>
</dbReference>
<evidence type="ECO:0000313" key="6">
    <source>
        <dbReference type="Proteomes" id="UP000594263"/>
    </source>
</evidence>
<dbReference type="Pfam" id="PF14432">
    <property type="entry name" value="DYW_deaminase"/>
    <property type="match status" value="1"/>
</dbReference>
<dbReference type="OMA" id="TFTCSFV"/>
<reference evidence="5" key="1">
    <citation type="submission" date="2021-01" db="UniProtKB">
        <authorList>
            <consortium name="EnsemblPlants"/>
        </authorList>
    </citation>
    <scope>IDENTIFICATION</scope>
</reference>
<protein>
    <recommendedName>
        <fullName evidence="4">DYW domain-containing protein</fullName>
    </recommendedName>
</protein>
<dbReference type="Gramene" id="Kaladp0967s0008.1.v1.1">
    <property type="protein sequence ID" value="Kaladp0967s0008.1.v1.1"/>
    <property type="gene ID" value="Kaladp0967s0008.v1.1"/>
</dbReference>
<dbReference type="EnsemblPlants" id="Kaladp0967s0008.1.v1.1">
    <property type="protein sequence ID" value="Kaladp0967s0008.1.v1.1"/>
    <property type="gene ID" value="Kaladp0967s0008.v1.1"/>
</dbReference>
<dbReference type="FunFam" id="1.25.40.10:FF:000348">
    <property type="entry name" value="Pentatricopeptide repeat-containing protein chloroplastic"/>
    <property type="match status" value="1"/>
</dbReference>
<keyword evidence="2" id="KW-0677">Repeat</keyword>
<dbReference type="PANTHER" id="PTHR47926:SF458">
    <property type="entry name" value="PENTATRICOPEPTIDE REPEAT-CONTAINING PROTEIN"/>
    <property type="match status" value="1"/>
</dbReference>
<feature type="repeat" description="PPR" evidence="3">
    <location>
        <begin position="210"/>
        <end position="244"/>
    </location>
</feature>
<dbReference type="Pfam" id="PF20431">
    <property type="entry name" value="E_motif"/>
    <property type="match status" value="1"/>
</dbReference>
<dbReference type="SUPFAM" id="SSF48452">
    <property type="entry name" value="TPR-like"/>
    <property type="match status" value="1"/>
</dbReference>
<evidence type="ECO:0000256" key="3">
    <source>
        <dbReference type="PROSITE-ProRule" id="PRU00708"/>
    </source>
</evidence>
<comment type="similarity">
    <text evidence="1">Belongs to the PPR family. PCMP-H subfamily.</text>
</comment>
<sequence length="614" mass="68214">MLSSLPAPVIIPPASPMSKAALLSNFNSPLELKQIQAHFIKTQVPLNAIPVHRIASVCALTPDFAHAQQFFDYLGADATDVWNSCLKELAESGAPIGSILLFYKLRLFGVRVDCFTCSFVLKACLKMSDLRTGRVVHGLVEKLGMRSNLFLMNAILNLYGACGASGDAGMLFDKMSERDVVTWNTRMTQFVKGDDADGAYQVFCGMPERNLRSWTCMIAGYVQCGKPKEAIDLFARMEEAGVRPNEVTVVSVLAACADLGALDLGRRIHEYSSTSGFGKNVCVSNTLIDMYVKCGFLEDAQKVFDGMEERTVVSWSAIIGGRAMHGQAAEALRLFNEMVGTGMKPNGVTFVGLLHACSHMGLVDLGRTFFMSMEKDYGIVPKIEHYGCMVDLYSRAGLLDEAHKFIINMPIEPNGVVWGALLGGCSLHKNIELAEEAFEHLLELDPLNDGYYVVLSNIYADAQRWEDTTRVRLQGGKKTPGWSSITLNGTVNEFVAGDEAHPQSDMIFRKWDSLLEQMKLKGYVPNTSVVLIDVEESEKEKYLFRHSEKLALGFGLINTTPGTPIRIMKNLRVCQDCHEVMKLISAMTNRDIIVRDRNRFHHFRNGSCSCRDYW</sequence>
<evidence type="ECO:0000256" key="2">
    <source>
        <dbReference type="ARBA" id="ARBA00022737"/>
    </source>
</evidence>
<dbReference type="InterPro" id="IPR046848">
    <property type="entry name" value="E_motif"/>
</dbReference>